<name>A0A9D4JCA1_DREPO</name>
<feature type="region of interest" description="Disordered" evidence="1">
    <location>
        <begin position="1"/>
        <end position="31"/>
    </location>
</feature>
<reference evidence="2" key="2">
    <citation type="submission" date="2020-11" db="EMBL/GenBank/DDBJ databases">
        <authorList>
            <person name="McCartney M.A."/>
            <person name="Auch B."/>
            <person name="Kono T."/>
            <person name="Mallez S."/>
            <person name="Becker A."/>
            <person name="Gohl D.M."/>
            <person name="Silverstein K.A.T."/>
            <person name="Koren S."/>
            <person name="Bechman K.B."/>
            <person name="Herman A."/>
            <person name="Abrahante J.E."/>
            <person name="Garbe J."/>
        </authorList>
    </citation>
    <scope>NUCLEOTIDE SEQUENCE</scope>
    <source>
        <strain evidence="2">Duluth1</strain>
        <tissue evidence="2">Whole animal</tissue>
    </source>
</reference>
<organism evidence="2 3">
    <name type="scientific">Dreissena polymorpha</name>
    <name type="common">Zebra mussel</name>
    <name type="synonym">Mytilus polymorpha</name>
    <dbReference type="NCBI Taxonomy" id="45954"/>
    <lineage>
        <taxon>Eukaryota</taxon>
        <taxon>Metazoa</taxon>
        <taxon>Spiralia</taxon>
        <taxon>Lophotrochozoa</taxon>
        <taxon>Mollusca</taxon>
        <taxon>Bivalvia</taxon>
        <taxon>Autobranchia</taxon>
        <taxon>Heteroconchia</taxon>
        <taxon>Euheterodonta</taxon>
        <taxon>Imparidentia</taxon>
        <taxon>Neoheterodontei</taxon>
        <taxon>Myida</taxon>
        <taxon>Dreissenoidea</taxon>
        <taxon>Dreissenidae</taxon>
        <taxon>Dreissena</taxon>
    </lineage>
</organism>
<sequence>MDGGGKAAKKKRVQKPQEVSGNAVTQASQVVTPTTVTIGSDIVEMEVSVASAKRKVDDEDDFTPMPRNRVFSGNIPVADKSLFRHVGNAHTGFHL</sequence>
<evidence type="ECO:0000256" key="1">
    <source>
        <dbReference type="SAM" id="MobiDB-lite"/>
    </source>
</evidence>
<accession>A0A9D4JCA1</accession>
<evidence type="ECO:0000313" key="3">
    <source>
        <dbReference type="Proteomes" id="UP000828390"/>
    </source>
</evidence>
<protein>
    <submittedName>
        <fullName evidence="2">Uncharacterized protein</fullName>
    </submittedName>
</protein>
<reference evidence="2" key="1">
    <citation type="journal article" date="2019" name="bioRxiv">
        <title>The Genome of the Zebra Mussel, Dreissena polymorpha: A Resource for Invasive Species Research.</title>
        <authorList>
            <person name="McCartney M.A."/>
            <person name="Auch B."/>
            <person name="Kono T."/>
            <person name="Mallez S."/>
            <person name="Zhang Y."/>
            <person name="Obille A."/>
            <person name="Becker A."/>
            <person name="Abrahante J.E."/>
            <person name="Garbe J."/>
            <person name="Badalamenti J.P."/>
            <person name="Herman A."/>
            <person name="Mangelson H."/>
            <person name="Liachko I."/>
            <person name="Sullivan S."/>
            <person name="Sone E.D."/>
            <person name="Koren S."/>
            <person name="Silverstein K.A.T."/>
            <person name="Beckman K.B."/>
            <person name="Gohl D.M."/>
        </authorList>
    </citation>
    <scope>NUCLEOTIDE SEQUENCE</scope>
    <source>
        <strain evidence="2">Duluth1</strain>
        <tissue evidence="2">Whole animal</tissue>
    </source>
</reference>
<feature type="compositionally biased region" description="Polar residues" evidence="1">
    <location>
        <begin position="17"/>
        <end position="31"/>
    </location>
</feature>
<dbReference type="EMBL" id="JAIWYP010000006">
    <property type="protein sequence ID" value="KAH3804394.1"/>
    <property type="molecule type" value="Genomic_DNA"/>
</dbReference>
<dbReference type="AlphaFoldDB" id="A0A9D4JCA1"/>
<evidence type="ECO:0000313" key="2">
    <source>
        <dbReference type="EMBL" id="KAH3804394.1"/>
    </source>
</evidence>
<comment type="caution">
    <text evidence="2">The sequence shown here is derived from an EMBL/GenBank/DDBJ whole genome shotgun (WGS) entry which is preliminary data.</text>
</comment>
<dbReference type="Proteomes" id="UP000828390">
    <property type="component" value="Unassembled WGS sequence"/>
</dbReference>
<gene>
    <name evidence="2" type="ORF">DPMN_132679</name>
</gene>
<proteinExistence type="predicted"/>
<keyword evidence="3" id="KW-1185">Reference proteome</keyword>